<sequence>MKEKLKSQILVTSKFVDKQTKSHNSIFGILPYIAPELLSAKQKPNEPFPYSKASDIYSLGVLFWEIVNCKIPFENHPYGKTLITSLIKGEREKFIDNINTPQEYREIYERKPRGKTRD</sequence>
<dbReference type="Pfam" id="PF00069">
    <property type="entry name" value="Pkinase"/>
    <property type="match status" value="1"/>
</dbReference>
<dbReference type="GO" id="GO:0004672">
    <property type="term" value="F:protein kinase activity"/>
    <property type="evidence" value="ECO:0007669"/>
    <property type="project" value="InterPro"/>
</dbReference>
<gene>
    <name evidence="2" type="ORF">RclHR1_12930002</name>
</gene>
<dbReference type="SUPFAM" id="SSF56112">
    <property type="entry name" value="Protein kinase-like (PK-like)"/>
    <property type="match status" value="1"/>
</dbReference>
<name>A0A2Z6QA84_9GLOM</name>
<dbReference type="EMBL" id="BEXD01000328">
    <property type="protein sequence ID" value="GBB86505.1"/>
    <property type="molecule type" value="Genomic_DNA"/>
</dbReference>
<organism evidence="2 3">
    <name type="scientific">Rhizophagus clarus</name>
    <dbReference type="NCBI Taxonomy" id="94130"/>
    <lineage>
        <taxon>Eukaryota</taxon>
        <taxon>Fungi</taxon>
        <taxon>Fungi incertae sedis</taxon>
        <taxon>Mucoromycota</taxon>
        <taxon>Glomeromycotina</taxon>
        <taxon>Glomeromycetes</taxon>
        <taxon>Glomerales</taxon>
        <taxon>Glomeraceae</taxon>
        <taxon>Rhizophagus</taxon>
    </lineage>
</organism>
<evidence type="ECO:0000259" key="1">
    <source>
        <dbReference type="PROSITE" id="PS50011"/>
    </source>
</evidence>
<dbReference type="AlphaFoldDB" id="A0A2Z6QA84"/>
<dbReference type="Proteomes" id="UP000247702">
    <property type="component" value="Unassembled WGS sequence"/>
</dbReference>
<accession>A0A2Z6QA84</accession>
<evidence type="ECO:0000313" key="2">
    <source>
        <dbReference type="EMBL" id="GBB86505.1"/>
    </source>
</evidence>
<reference evidence="2 3" key="1">
    <citation type="submission" date="2017-11" db="EMBL/GenBank/DDBJ databases">
        <title>The genome of Rhizophagus clarus HR1 reveals common genetic basis of auxotrophy among arbuscular mycorrhizal fungi.</title>
        <authorList>
            <person name="Kobayashi Y."/>
        </authorList>
    </citation>
    <scope>NUCLEOTIDE SEQUENCE [LARGE SCALE GENOMIC DNA]</scope>
    <source>
        <strain evidence="2 3">HR1</strain>
    </source>
</reference>
<dbReference type="GO" id="GO:0005524">
    <property type="term" value="F:ATP binding"/>
    <property type="evidence" value="ECO:0007669"/>
    <property type="project" value="InterPro"/>
</dbReference>
<keyword evidence="3" id="KW-1185">Reference proteome</keyword>
<dbReference type="InterPro" id="IPR011009">
    <property type="entry name" value="Kinase-like_dom_sf"/>
</dbReference>
<dbReference type="Gene3D" id="1.10.510.10">
    <property type="entry name" value="Transferase(Phosphotransferase) domain 1"/>
    <property type="match status" value="1"/>
</dbReference>
<dbReference type="PROSITE" id="PS50011">
    <property type="entry name" value="PROTEIN_KINASE_DOM"/>
    <property type="match status" value="1"/>
</dbReference>
<proteinExistence type="predicted"/>
<dbReference type="STRING" id="94130.A0A2Z6QA84"/>
<feature type="domain" description="Protein kinase" evidence="1">
    <location>
        <begin position="1"/>
        <end position="118"/>
    </location>
</feature>
<protein>
    <recommendedName>
        <fullName evidence="1">Protein kinase domain-containing protein</fullName>
    </recommendedName>
</protein>
<comment type="caution">
    <text evidence="2">The sequence shown here is derived from an EMBL/GenBank/DDBJ whole genome shotgun (WGS) entry which is preliminary data.</text>
</comment>
<dbReference type="InterPro" id="IPR000719">
    <property type="entry name" value="Prot_kinase_dom"/>
</dbReference>
<evidence type="ECO:0000313" key="3">
    <source>
        <dbReference type="Proteomes" id="UP000247702"/>
    </source>
</evidence>